<evidence type="ECO:0000259" key="1">
    <source>
        <dbReference type="Pfam" id="PF05670"/>
    </source>
</evidence>
<proteinExistence type="predicted"/>
<evidence type="ECO:0000313" key="3">
    <source>
        <dbReference type="Proteomes" id="UP001324634"/>
    </source>
</evidence>
<gene>
    <name evidence="2" type="ORF">SOO65_02025</name>
</gene>
<dbReference type="KEGG" id="psti:SOO65_02025"/>
<dbReference type="Pfam" id="PF05670">
    <property type="entry name" value="NFACT-R_1"/>
    <property type="match status" value="1"/>
</dbReference>
<organism evidence="2 3">
    <name type="scientific">Peredibacter starrii</name>
    <dbReference type="NCBI Taxonomy" id="28202"/>
    <lineage>
        <taxon>Bacteria</taxon>
        <taxon>Pseudomonadati</taxon>
        <taxon>Bdellovibrionota</taxon>
        <taxon>Bacteriovoracia</taxon>
        <taxon>Bacteriovoracales</taxon>
        <taxon>Bacteriovoracaceae</taxon>
        <taxon>Peredibacter</taxon>
    </lineage>
</organism>
<protein>
    <submittedName>
        <fullName evidence="2">NFACT RNA binding domain-containing protein</fullName>
    </submittedName>
</protein>
<keyword evidence="3" id="KW-1185">Reference proteome</keyword>
<name>A0AAX4HQL1_9BACT</name>
<evidence type="ECO:0000313" key="2">
    <source>
        <dbReference type="EMBL" id="WPU65516.1"/>
    </source>
</evidence>
<sequence length="443" mass="51117">MIQYYLDLEKQVKNIKEKALSQGQIQKIYSTAYFISLAIRAPGKTWHLFIGRGGGQEGLWLHDSPPPSVLRRKDNFLEYFRRHLSACSFLDVSLDKYDRIAKLTYQKFGEEQSFLLFWKGRKLYFLHHYQEQPEAPFKLLLSWRGKAFIPGIEITDLYEYFDEIGRHHDMKHDMASPEIYGMEKLLEDELKASNLKGMGSAPTFLQRKKDNIEDDLRRTKQWDKLQAILDKGESLDMYELKVGDHKIKFEGELNPYERRNLLFQKIKKLKRGESILSERLKTVTDQLAGKETTVAATSTIPITKPIWGEEKTPTFQAPKNTADEYKILSLENCQIGVGLNSQGNDQLRNKWANKEDYWIHLDGQKSSHVVIKLPTGQALDPQTLNLGASIVAHFSHFNADWIPIIYTQVKNLKGVSGAAGMVIYKKEKHLQCPRVNLDNVIKD</sequence>
<dbReference type="EMBL" id="CP139487">
    <property type="protein sequence ID" value="WPU65516.1"/>
    <property type="molecule type" value="Genomic_DNA"/>
</dbReference>
<accession>A0AAX4HQL1</accession>
<dbReference type="RefSeq" id="WP_321396136.1">
    <property type="nucleotide sequence ID" value="NZ_CP139487.1"/>
</dbReference>
<dbReference type="AlphaFoldDB" id="A0AAX4HQL1"/>
<reference evidence="2 3" key="1">
    <citation type="submission" date="2023-11" db="EMBL/GenBank/DDBJ databases">
        <title>Peredibacter starrii A3.12.</title>
        <authorList>
            <person name="Mitchell R.J."/>
        </authorList>
    </citation>
    <scope>NUCLEOTIDE SEQUENCE [LARGE SCALE GENOMIC DNA]</scope>
    <source>
        <strain evidence="2 3">A3.12</strain>
    </source>
</reference>
<dbReference type="Gene3D" id="2.30.310.10">
    <property type="entry name" value="ibrinogen binding protein from staphylococcus aureus domain"/>
    <property type="match status" value="1"/>
</dbReference>
<feature type="domain" description="NFACT RNA-binding" evidence="1">
    <location>
        <begin position="329"/>
        <end position="416"/>
    </location>
</feature>
<dbReference type="Proteomes" id="UP001324634">
    <property type="component" value="Chromosome"/>
</dbReference>
<dbReference type="InterPro" id="IPR008532">
    <property type="entry name" value="NFACT_RNA-bd"/>
</dbReference>